<sequence length="139" mass="16346">MKFESSLYCKKLSYYKLELPFGDFFLCEKFIISELHAGIHFDWPKIKIVAKEVLNFYSENSKLGYISNRVNSYSVDPQVWTKVERFNRNSFVIGGAIVYYNDRMYLNATLEKRFSKVKIVPFLSLDSAIEWIVNLVDSK</sequence>
<dbReference type="RefSeq" id="WP_102754132.1">
    <property type="nucleotide sequence ID" value="NZ_CP025791.1"/>
</dbReference>
<keyword evidence="2" id="KW-1185">Reference proteome</keyword>
<evidence type="ECO:0000313" key="2">
    <source>
        <dbReference type="Proteomes" id="UP000235826"/>
    </source>
</evidence>
<dbReference type="AlphaFoldDB" id="A0A2K9PKA5"/>
<dbReference type="EMBL" id="CP025791">
    <property type="protein sequence ID" value="AUP77472.1"/>
    <property type="molecule type" value="Genomic_DNA"/>
</dbReference>
<accession>A0A2K9PKA5</accession>
<proteinExistence type="predicted"/>
<name>A0A2K9PKA5_9FLAO</name>
<protein>
    <recommendedName>
        <fullName evidence="3">STAS/SEC14 domain-containing protein</fullName>
    </recommendedName>
</protein>
<dbReference type="KEGG" id="fek:C1H87_01540"/>
<evidence type="ECO:0008006" key="3">
    <source>
        <dbReference type="Google" id="ProtNLM"/>
    </source>
</evidence>
<dbReference type="Proteomes" id="UP000235826">
    <property type="component" value="Chromosome"/>
</dbReference>
<evidence type="ECO:0000313" key="1">
    <source>
        <dbReference type="EMBL" id="AUP77472.1"/>
    </source>
</evidence>
<organism evidence="1 2">
    <name type="scientific">Flavivirga eckloniae</name>
    <dbReference type="NCBI Taxonomy" id="1803846"/>
    <lineage>
        <taxon>Bacteria</taxon>
        <taxon>Pseudomonadati</taxon>
        <taxon>Bacteroidota</taxon>
        <taxon>Flavobacteriia</taxon>
        <taxon>Flavobacteriales</taxon>
        <taxon>Flavobacteriaceae</taxon>
        <taxon>Flavivirga</taxon>
    </lineage>
</organism>
<gene>
    <name evidence="1" type="ORF">C1H87_01540</name>
</gene>
<dbReference type="OrthoDB" id="1144611at2"/>
<reference evidence="1 2" key="1">
    <citation type="submission" date="2018-01" db="EMBL/GenBank/DDBJ databases">
        <title>Complete genome sequence of Flavivirga eckloniae ECD14 isolated from seaweed Ecklonia cava.</title>
        <authorList>
            <person name="Lee J.H."/>
            <person name="Baik K.S."/>
            <person name="Seong C.N."/>
        </authorList>
    </citation>
    <scope>NUCLEOTIDE SEQUENCE [LARGE SCALE GENOMIC DNA]</scope>
    <source>
        <strain evidence="1 2">ECD14</strain>
    </source>
</reference>